<dbReference type="InterPro" id="IPR050437">
    <property type="entry name" value="Ribos_protein_bS1-like"/>
</dbReference>
<dbReference type="InterPro" id="IPR044146">
    <property type="entry name" value="S1_Tex"/>
</dbReference>
<organism evidence="2 3">
    <name type="scientific">Saccoglossus kowalevskii</name>
    <name type="common">Acorn worm</name>
    <dbReference type="NCBI Taxonomy" id="10224"/>
    <lineage>
        <taxon>Eukaryota</taxon>
        <taxon>Metazoa</taxon>
        <taxon>Hemichordata</taxon>
        <taxon>Enteropneusta</taxon>
        <taxon>Harrimaniidae</taxon>
        <taxon>Saccoglossus</taxon>
    </lineage>
</organism>
<dbReference type="InterPro" id="IPR010994">
    <property type="entry name" value="RuvA_2-like"/>
</dbReference>
<dbReference type="SUPFAM" id="SSF50249">
    <property type="entry name" value="Nucleic acid-binding proteins"/>
    <property type="match status" value="1"/>
</dbReference>
<dbReference type="Pfam" id="PF17674">
    <property type="entry name" value="HHH_9"/>
    <property type="match status" value="1"/>
</dbReference>
<dbReference type="PROSITE" id="PS50126">
    <property type="entry name" value="S1"/>
    <property type="match status" value="1"/>
</dbReference>
<dbReference type="SUPFAM" id="SSF47781">
    <property type="entry name" value="RuvA domain 2-like"/>
    <property type="match status" value="2"/>
</dbReference>
<dbReference type="InterPro" id="IPR012340">
    <property type="entry name" value="NA-bd_OB-fold"/>
</dbReference>
<protein>
    <submittedName>
        <fullName evidence="3">S1 RNA-binding domain-containing protein 1-like</fullName>
    </submittedName>
</protein>
<dbReference type="GeneID" id="100367760"/>
<dbReference type="PANTHER" id="PTHR10724:SF10">
    <property type="entry name" value="S1 RNA-BINDING DOMAIN-CONTAINING PROTEIN 1"/>
    <property type="match status" value="1"/>
</dbReference>
<name>A0ABM0GKR0_SACKO</name>
<dbReference type="Gene3D" id="1.10.150.310">
    <property type="entry name" value="Tex RuvX-like domain-like"/>
    <property type="match status" value="1"/>
</dbReference>
<dbReference type="InterPro" id="IPR041692">
    <property type="entry name" value="HHH_9"/>
</dbReference>
<feature type="non-terminal residue" evidence="3">
    <location>
        <position position="1"/>
    </location>
</feature>
<dbReference type="Pfam" id="PF12836">
    <property type="entry name" value="HHH_3"/>
    <property type="match status" value="1"/>
</dbReference>
<dbReference type="InterPro" id="IPR003029">
    <property type="entry name" value="S1_domain"/>
</dbReference>
<keyword evidence="2" id="KW-1185">Reference proteome</keyword>
<feature type="domain" description="S1 motif" evidence="1">
    <location>
        <begin position="197"/>
        <end position="265"/>
    </location>
</feature>
<dbReference type="Pfam" id="PF00575">
    <property type="entry name" value="S1"/>
    <property type="match status" value="1"/>
</dbReference>
<dbReference type="CDD" id="cd05685">
    <property type="entry name" value="S1_Tex"/>
    <property type="match status" value="1"/>
</dbReference>
<dbReference type="Proteomes" id="UP000694865">
    <property type="component" value="Unplaced"/>
</dbReference>
<dbReference type="RefSeq" id="XP_002732048.1">
    <property type="nucleotide sequence ID" value="XM_002732002.2"/>
</dbReference>
<dbReference type="SMART" id="SM00316">
    <property type="entry name" value="S1"/>
    <property type="match status" value="1"/>
</dbReference>
<dbReference type="PANTHER" id="PTHR10724">
    <property type="entry name" value="30S RIBOSOMAL PROTEIN S1"/>
    <property type="match status" value="1"/>
</dbReference>
<evidence type="ECO:0000313" key="2">
    <source>
        <dbReference type="Proteomes" id="UP000694865"/>
    </source>
</evidence>
<proteinExistence type="predicted"/>
<accession>A0ABM0GKR0</accession>
<gene>
    <name evidence="3" type="primary">LOC100367760</name>
</gene>
<dbReference type="Gene3D" id="2.40.50.140">
    <property type="entry name" value="Nucleic acid-binding proteins"/>
    <property type="match status" value="1"/>
</dbReference>
<evidence type="ECO:0000259" key="1">
    <source>
        <dbReference type="PROSITE" id="PS50126"/>
    </source>
</evidence>
<sequence length="269" mass="29665">KIAGLSVTKSRKIIEWRQKNGVFINREQLLSVKGLGPKSYEQCAGFVRINPETIGLQQGSSVVCEKTNHDMKAGIKRKTTSTKESKSKKRKVDTTSVVNVLDMTWIHPESYDIAERLLSKVDASVNEIGQSVMTTKLDQTIHQYGMEVLADELKVGIPTLTLIIDGLKQPKDFDIRSGFAKPLFRKGVMSINDLRSGDVLTGRVENATHFGAFVDIGVGQNGLIHTSQMPHYVLQNGTPLGPGDKVKVKVMNVDVNRGRIGLQLLEVVN</sequence>
<evidence type="ECO:0000313" key="3">
    <source>
        <dbReference type="RefSeq" id="XP_002732048.1"/>
    </source>
</evidence>
<reference evidence="3" key="1">
    <citation type="submission" date="2025-08" db="UniProtKB">
        <authorList>
            <consortium name="RefSeq"/>
        </authorList>
    </citation>
    <scope>IDENTIFICATION</scope>
    <source>
        <tissue evidence="3">Testes</tissue>
    </source>
</reference>